<sequence length="159" mass="17232">MAQTSADSFCLPDSTVSTSNSSSASDTVHEGEALYDSEARSLLLQQALIQAAAVRAQQQAVKASANICYSAEEERQKVAIQSHPLFPVLEALLLKCEDATWNMSDKSMDLDDVVQVCSSSLLSVSSVNGHKQTECPASRPFPPVLVKITVDLRVMRKFL</sequence>
<dbReference type="AlphaFoldDB" id="A0A914UM09"/>
<dbReference type="InterPro" id="IPR032453">
    <property type="entry name" value="PKNOX/Meis_N"/>
</dbReference>
<protein>
    <recommendedName>
        <fullName evidence="3">MEIS N-terminal domain-containing protein</fullName>
    </recommendedName>
</protein>
<evidence type="ECO:0000313" key="5">
    <source>
        <dbReference type="WBParaSite" id="PSAMB.scaffold1095size36041.g11002.t1"/>
    </source>
</evidence>
<feature type="region of interest" description="Disordered" evidence="2">
    <location>
        <begin position="1"/>
        <end position="29"/>
    </location>
</feature>
<dbReference type="WBParaSite" id="PSAMB.scaffold1095size36041.g11002.t1">
    <property type="protein sequence ID" value="PSAMB.scaffold1095size36041.g11002.t1"/>
    <property type="gene ID" value="PSAMB.scaffold1095size36041.g11002"/>
</dbReference>
<evidence type="ECO:0000259" key="3">
    <source>
        <dbReference type="Pfam" id="PF16493"/>
    </source>
</evidence>
<accession>A0A914UM09</accession>
<dbReference type="Pfam" id="PF16493">
    <property type="entry name" value="Meis_PKNOX_N"/>
    <property type="match status" value="1"/>
</dbReference>
<dbReference type="Proteomes" id="UP000887566">
    <property type="component" value="Unplaced"/>
</dbReference>
<evidence type="ECO:0000256" key="1">
    <source>
        <dbReference type="ARBA" id="ARBA00023242"/>
    </source>
</evidence>
<evidence type="ECO:0000313" key="4">
    <source>
        <dbReference type="Proteomes" id="UP000887566"/>
    </source>
</evidence>
<name>A0A914UM09_9BILA</name>
<feature type="compositionally biased region" description="Low complexity" evidence="2">
    <location>
        <begin position="13"/>
        <end position="26"/>
    </location>
</feature>
<keyword evidence="1" id="KW-0539">Nucleus</keyword>
<keyword evidence="4" id="KW-1185">Reference proteome</keyword>
<feature type="domain" description="MEIS N-terminal" evidence="3">
    <location>
        <begin position="74"/>
        <end position="115"/>
    </location>
</feature>
<proteinExistence type="predicted"/>
<organism evidence="4 5">
    <name type="scientific">Plectus sambesii</name>
    <dbReference type="NCBI Taxonomy" id="2011161"/>
    <lineage>
        <taxon>Eukaryota</taxon>
        <taxon>Metazoa</taxon>
        <taxon>Ecdysozoa</taxon>
        <taxon>Nematoda</taxon>
        <taxon>Chromadorea</taxon>
        <taxon>Plectida</taxon>
        <taxon>Plectina</taxon>
        <taxon>Plectoidea</taxon>
        <taxon>Plectidae</taxon>
        <taxon>Plectus</taxon>
    </lineage>
</organism>
<reference evidence="5" key="1">
    <citation type="submission" date="2022-11" db="UniProtKB">
        <authorList>
            <consortium name="WormBaseParasite"/>
        </authorList>
    </citation>
    <scope>IDENTIFICATION</scope>
</reference>
<evidence type="ECO:0000256" key="2">
    <source>
        <dbReference type="SAM" id="MobiDB-lite"/>
    </source>
</evidence>